<keyword evidence="2 4" id="KW-0863">Zinc-finger</keyword>
<feature type="zinc finger region" description="C3H1-type" evidence="4">
    <location>
        <begin position="39"/>
        <end position="66"/>
    </location>
</feature>
<reference evidence="7 8" key="1">
    <citation type="journal article" date="2024" name="Nat. Commun.">
        <title>Phylogenomics reveals the evolutionary origins of lichenization in chlorophyte algae.</title>
        <authorList>
            <person name="Puginier C."/>
            <person name="Libourel C."/>
            <person name="Otte J."/>
            <person name="Skaloud P."/>
            <person name="Haon M."/>
            <person name="Grisel S."/>
            <person name="Petersen M."/>
            <person name="Berrin J.G."/>
            <person name="Delaux P.M."/>
            <person name="Dal Grande F."/>
            <person name="Keller J."/>
        </authorList>
    </citation>
    <scope>NUCLEOTIDE SEQUENCE [LARGE SCALE GENOMIC DNA]</scope>
    <source>
        <strain evidence="7 8">SAG 2145</strain>
    </source>
</reference>
<dbReference type="PROSITE" id="PS50103">
    <property type="entry name" value="ZF_C3H1"/>
    <property type="match status" value="1"/>
</dbReference>
<keyword evidence="8" id="KW-1185">Reference proteome</keyword>
<dbReference type="Pfam" id="PF00642">
    <property type="entry name" value="zf-CCCH"/>
    <property type="match status" value="1"/>
</dbReference>
<feature type="region of interest" description="Disordered" evidence="5">
    <location>
        <begin position="1"/>
        <end position="20"/>
    </location>
</feature>
<evidence type="ECO:0000313" key="8">
    <source>
        <dbReference type="Proteomes" id="UP001438707"/>
    </source>
</evidence>
<evidence type="ECO:0000256" key="2">
    <source>
        <dbReference type="ARBA" id="ARBA00022771"/>
    </source>
</evidence>
<dbReference type="GO" id="GO:0008270">
    <property type="term" value="F:zinc ion binding"/>
    <property type="evidence" value="ECO:0007669"/>
    <property type="project" value="UniProtKB-KW"/>
</dbReference>
<accession>A0AAW1SEZ6</accession>
<dbReference type="InterPro" id="IPR036855">
    <property type="entry name" value="Znf_CCCH_sf"/>
</dbReference>
<name>A0AAW1SEZ6_9CHLO</name>
<organism evidence="7 8">
    <name type="scientific">Apatococcus lobatus</name>
    <dbReference type="NCBI Taxonomy" id="904363"/>
    <lineage>
        <taxon>Eukaryota</taxon>
        <taxon>Viridiplantae</taxon>
        <taxon>Chlorophyta</taxon>
        <taxon>core chlorophytes</taxon>
        <taxon>Trebouxiophyceae</taxon>
        <taxon>Chlorellales</taxon>
        <taxon>Chlorellaceae</taxon>
        <taxon>Apatococcus</taxon>
    </lineage>
</organism>
<sequence>MQGPEGSSLVEQGGGDDSSKLSVTQVEELAPPAHLDSLDPKQQICFDFTKGLCTRGDACKYSHDIALIVKVNSQERGICFDFLRGYPLVQGRQSPYLATGGLLGLPSGHGLTPSPGTESMTKAAYMAGVGLPPQWPAGHGMTAQQLAAAEGLLAAARMPQLAVPSPQPQHRPPANDPQSQYARMVAELSSLKLQQSNQQWPLGMQGYSEMPAVHTESQSHGQAAFPLDVSHLQAPAPHLAGHIGLMQQVSELQRALAQKPQLNPALPEMRITEGDAISKPPVTRFVDMLGAAQELLD</sequence>
<dbReference type="InterPro" id="IPR000571">
    <property type="entry name" value="Znf_CCCH"/>
</dbReference>
<evidence type="ECO:0000313" key="7">
    <source>
        <dbReference type="EMBL" id="KAK9844823.1"/>
    </source>
</evidence>
<dbReference type="Proteomes" id="UP001438707">
    <property type="component" value="Unassembled WGS sequence"/>
</dbReference>
<dbReference type="Gene3D" id="3.30.1370.210">
    <property type="match status" value="1"/>
</dbReference>
<dbReference type="SUPFAM" id="SSF90229">
    <property type="entry name" value="CCCH zinc finger"/>
    <property type="match status" value="1"/>
</dbReference>
<proteinExistence type="predicted"/>
<keyword evidence="3 4" id="KW-0862">Zinc</keyword>
<keyword evidence="1 4" id="KW-0479">Metal-binding</keyword>
<gene>
    <name evidence="7" type="ORF">WJX74_007341</name>
</gene>
<evidence type="ECO:0000256" key="5">
    <source>
        <dbReference type="SAM" id="MobiDB-lite"/>
    </source>
</evidence>
<dbReference type="EMBL" id="JALJOS010000001">
    <property type="protein sequence ID" value="KAK9844823.1"/>
    <property type="molecule type" value="Genomic_DNA"/>
</dbReference>
<comment type="caution">
    <text evidence="7">The sequence shown here is derived from an EMBL/GenBank/DDBJ whole genome shotgun (WGS) entry which is preliminary data.</text>
</comment>
<evidence type="ECO:0000256" key="3">
    <source>
        <dbReference type="ARBA" id="ARBA00022833"/>
    </source>
</evidence>
<evidence type="ECO:0000259" key="6">
    <source>
        <dbReference type="PROSITE" id="PS50103"/>
    </source>
</evidence>
<evidence type="ECO:0000256" key="1">
    <source>
        <dbReference type="ARBA" id="ARBA00022723"/>
    </source>
</evidence>
<evidence type="ECO:0000256" key="4">
    <source>
        <dbReference type="PROSITE-ProRule" id="PRU00723"/>
    </source>
</evidence>
<dbReference type="SMART" id="SM00356">
    <property type="entry name" value="ZnF_C3H1"/>
    <property type="match status" value="1"/>
</dbReference>
<dbReference type="AlphaFoldDB" id="A0AAW1SEZ6"/>
<protein>
    <recommendedName>
        <fullName evidence="6">C3H1-type domain-containing protein</fullName>
    </recommendedName>
</protein>
<feature type="domain" description="C3H1-type" evidence="6">
    <location>
        <begin position="39"/>
        <end position="66"/>
    </location>
</feature>